<sequence length="31" mass="3292">MIADGTAGIKEIKSKALPSEPSWYPQLCGSI</sequence>
<dbReference type="Proteomes" id="UP000887013">
    <property type="component" value="Unassembled WGS sequence"/>
</dbReference>
<gene>
    <name evidence="1" type="ORF">NPIL_533481</name>
</gene>
<organism evidence="1 2">
    <name type="scientific">Nephila pilipes</name>
    <name type="common">Giant wood spider</name>
    <name type="synonym">Nephila maculata</name>
    <dbReference type="NCBI Taxonomy" id="299642"/>
    <lineage>
        <taxon>Eukaryota</taxon>
        <taxon>Metazoa</taxon>
        <taxon>Ecdysozoa</taxon>
        <taxon>Arthropoda</taxon>
        <taxon>Chelicerata</taxon>
        <taxon>Arachnida</taxon>
        <taxon>Araneae</taxon>
        <taxon>Araneomorphae</taxon>
        <taxon>Entelegynae</taxon>
        <taxon>Araneoidea</taxon>
        <taxon>Nephilidae</taxon>
        <taxon>Nephila</taxon>
    </lineage>
</organism>
<name>A0A8X6NHT1_NEPPI</name>
<accession>A0A8X6NHT1</accession>
<evidence type="ECO:0000313" key="1">
    <source>
        <dbReference type="EMBL" id="GFT13809.1"/>
    </source>
</evidence>
<reference evidence="1" key="1">
    <citation type="submission" date="2020-08" db="EMBL/GenBank/DDBJ databases">
        <title>Multicomponent nature underlies the extraordinary mechanical properties of spider dragline silk.</title>
        <authorList>
            <person name="Kono N."/>
            <person name="Nakamura H."/>
            <person name="Mori M."/>
            <person name="Yoshida Y."/>
            <person name="Ohtoshi R."/>
            <person name="Malay A.D."/>
            <person name="Moran D.A.P."/>
            <person name="Tomita M."/>
            <person name="Numata K."/>
            <person name="Arakawa K."/>
        </authorList>
    </citation>
    <scope>NUCLEOTIDE SEQUENCE</scope>
</reference>
<dbReference type="EMBL" id="BMAW01104339">
    <property type="protein sequence ID" value="GFT13809.1"/>
    <property type="molecule type" value="Genomic_DNA"/>
</dbReference>
<comment type="caution">
    <text evidence="1">The sequence shown here is derived from an EMBL/GenBank/DDBJ whole genome shotgun (WGS) entry which is preliminary data.</text>
</comment>
<dbReference type="AlphaFoldDB" id="A0A8X6NHT1"/>
<proteinExistence type="predicted"/>
<feature type="non-terminal residue" evidence="1">
    <location>
        <position position="31"/>
    </location>
</feature>
<protein>
    <submittedName>
        <fullName evidence="1">Uncharacterized protein</fullName>
    </submittedName>
</protein>
<keyword evidence="2" id="KW-1185">Reference proteome</keyword>
<evidence type="ECO:0000313" key="2">
    <source>
        <dbReference type="Proteomes" id="UP000887013"/>
    </source>
</evidence>